<protein>
    <submittedName>
        <fullName evidence="2">Uncharacterized protein</fullName>
    </submittedName>
</protein>
<reference evidence="2" key="1">
    <citation type="submission" date="2021-10" db="EMBL/GenBank/DDBJ databases">
        <authorList>
            <person name="Gelman D."/>
            <person name="Alkalay-Oren S."/>
            <person name="Coppenhagen-Glazer S."/>
            <person name="Hazan R."/>
        </authorList>
    </citation>
    <scope>NUCLEOTIDE SEQUENCE</scope>
</reference>
<sequence>MTFDPVSFLLGCGFASAVIALVRWGLRRFRRALEQLERDGHVHHD</sequence>
<keyword evidence="1" id="KW-0812">Transmembrane</keyword>
<evidence type="ECO:0000256" key="1">
    <source>
        <dbReference type="SAM" id="Phobius"/>
    </source>
</evidence>
<dbReference type="Proteomes" id="UP000828188">
    <property type="component" value="Segment"/>
</dbReference>
<dbReference type="GeneID" id="77944320"/>
<accession>A0AAE8YEY0</accession>
<dbReference type="RefSeq" id="YP_010668177.1">
    <property type="nucleotide sequence ID" value="NC_070955.1"/>
</dbReference>
<keyword evidence="1" id="KW-1133">Transmembrane helix</keyword>
<dbReference type="EMBL" id="OK665842">
    <property type="protein sequence ID" value="UEW68575.1"/>
    <property type="molecule type" value="Genomic_DNA"/>
</dbReference>
<proteinExistence type="predicted"/>
<evidence type="ECO:0000313" key="3">
    <source>
        <dbReference type="Proteomes" id="UP000828188"/>
    </source>
</evidence>
<keyword evidence="3" id="KW-1185">Reference proteome</keyword>
<evidence type="ECO:0000313" key="2">
    <source>
        <dbReference type="EMBL" id="UEW68575.1"/>
    </source>
</evidence>
<feature type="transmembrane region" description="Helical" evidence="1">
    <location>
        <begin position="6"/>
        <end position="26"/>
    </location>
</feature>
<name>A0AAE8YEY0_9CAUD</name>
<dbReference type="KEGG" id="vg:77944320"/>
<keyword evidence="1" id="KW-0472">Membrane</keyword>
<organism evidence="2 3">
    <name type="scientific">Burkholderia phage BgManors32</name>
    <dbReference type="NCBI Taxonomy" id="2894335"/>
    <lineage>
        <taxon>Viruses</taxon>
        <taxon>Duplodnaviria</taxon>
        <taxon>Heunggongvirae</taxon>
        <taxon>Uroviricota</taxon>
        <taxon>Caudoviricetes</taxon>
        <taxon>Bigmanorsvirus</taxon>
        <taxon>Bigmanorsvirus bgmanors32</taxon>
    </lineage>
</organism>